<gene>
    <name evidence="1" type="ORF">UW84_C0036G0002</name>
</gene>
<sequence>MTTKAETINGIHCPSCGLNDAKAVYHNLVGFQAVWMIEHPHCGYQLDAIKIISGILRKYLIEVYSWNEEPRQPVVTLTSDNSVQATKALNEIKNSLGELIISVKIILDAIPTSPVCPICGNLKFISGYRLRCGDHYSVKPANYIRGYLKYHGYRIDERSDGTFHISRLVKPTGWDKFVGAADRHVAVAKIIYRVDNDGTHFLVISRPEEFNPAEYETLVSLLQTSLGEFYKVIVKVE</sequence>
<proteinExistence type="predicted"/>
<name>A0A0G1KP82_9BACT</name>
<evidence type="ECO:0000313" key="2">
    <source>
        <dbReference type="Proteomes" id="UP000034797"/>
    </source>
</evidence>
<dbReference type="AlphaFoldDB" id="A0A0G1KP82"/>
<accession>A0A0G1KP82</accession>
<comment type="caution">
    <text evidence="1">The sequence shown here is derived from an EMBL/GenBank/DDBJ whole genome shotgun (WGS) entry which is preliminary data.</text>
</comment>
<dbReference type="Proteomes" id="UP000034797">
    <property type="component" value="Unassembled WGS sequence"/>
</dbReference>
<dbReference type="EMBL" id="LCJW01000036">
    <property type="protein sequence ID" value="KKT85295.1"/>
    <property type="molecule type" value="Genomic_DNA"/>
</dbReference>
<organism evidence="1 2">
    <name type="scientific">Candidatus Collierbacteria bacterium GW2011_GWA2_44_99</name>
    <dbReference type="NCBI Taxonomy" id="1618380"/>
    <lineage>
        <taxon>Bacteria</taxon>
        <taxon>Candidatus Collieribacteriota</taxon>
    </lineage>
</organism>
<reference evidence="1 2" key="1">
    <citation type="journal article" date="2015" name="Nature">
        <title>rRNA introns, odd ribosomes, and small enigmatic genomes across a large radiation of phyla.</title>
        <authorList>
            <person name="Brown C.T."/>
            <person name="Hug L.A."/>
            <person name="Thomas B.C."/>
            <person name="Sharon I."/>
            <person name="Castelle C.J."/>
            <person name="Singh A."/>
            <person name="Wilkins M.J."/>
            <person name="Williams K.H."/>
            <person name="Banfield J.F."/>
        </authorList>
    </citation>
    <scope>NUCLEOTIDE SEQUENCE [LARGE SCALE GENOMIC DNA]</scope>
</reference>
<evidence type="ECO:0000313" key="1">
    <source>
        <dbReference type="EMBL" id="KKT85295.1"/>
    </source>
</evidence>
<protein>
    <submittedName>
        <fullName evidence="1">Uncharacterized protein</fullName>
    </submittedName>
</protein>